<dbReference type="EMBL" id="BRYB01001536">
    <property type="protein sequence ID" value="GMI28021.1"/>
    <property type="molecule type" value="Genomic_DNA"/>
</dbReference>
<evidence type="ECO:0000256" key="2">
    <source>
        <dbReference type="ARBA" id="ARBA00011038"/>
    </source>
</evidence>
<dbReference type="SUPFAM" id="SSF46785">
    <property type="entry name" value="Winged helix' DNA-binding domain"/>
    <property type="match status" value="1"/>
</dbReference>
<evidence type="ECO:0000256" key="4">
    <source>
        <dbReference type="ARBA" id="ARBA00023163"/>
    </source>
</evidence>
<dbReference type="InterPro" id="IPR036390">
    <property type="entry name" value="WH_DNA-bd_sf"/>
</dbReference>
<keyword evidence="8" id="KW-1185">Reference proteome</keyword>
<evidence type="ECO:0000256" key="1">
    <source>
        <dbReference type="ARBA" id="ARBA00004123"/>
    </source>
</evidence>
<protein>
    <recommendedName>
        <fullName evidence="9">DNA-directed RNA polymerase III subunit RPC6</fullName>
    </recommendedName>
</protein>
<comment type="similarity">
    <text evidence="2">Belongs to the eukaryotic RPC34/RPC39 RNA polymerase subunit family.</text>
</comment>
<evidence type="ECO:0000256" key="5">
    <source>
        <dbReference type="ARBA" id="ARBA00023242"/>
    </source>
</evidence>
<proteinExistence type="inferred from homology"/>
<dbReference type="Proteomes" id="UP001165060">
    <property type="component" value="Unassembled WGS sequence"/>
</dbReference>
<reference evidence="7 8" key="1">
    <citation type="journal article" date="2023" name="Commun. Biol.">
        <title>Genome analysis of Parmales, the sister group of diatoms, reveals the evolutionary specialization of diatoms from phago-mixotrophs to photoautotrophs.</title>
        <authorList>
            <person name="Ban H."/>
            <person name="Sato S."/>
            <person name="Yoshikawa S."/>
            <person name="Yamada K."/>
            <person name="Nakamura Y."/>
            <person name="Ichinomiya M."/>
            <person name="Sato N."/>
            <person name="Blanc-Mathieu R."/>
            <person name="Endo H."/>
            <person name="Kuwata A."/>
            <person name="Ogata H."/>
        </authorList>
    </citation>
    <scope>NUCLEOTIDE SEQUENCE [LARGE SCALE GENOMIC DNA]</scope>
</reference>
<evidence type="ECO:0008006" key="9">
    <source>
        <dbReference type="Google" id="ProtNLM"/>
    </source>
</evidence>
<evidence type="ECO:0000313" key="8">
    <source>
        <dbReference type="Proteomes" id="UP001165060"/>
    </source>
</evidence>
<feature type="compositionally biased region" description="Low complexity" evidence="6">
    <location>
        <begin position="17"/>
        <end position="29"/>
    </location>
</feature>
<evidence type="ECO:0000256" key="6">
    <source>
        <dbReference type="SAM" id="MobiDB-lite"/>
    </source>
</evidence>
<organism evidence="7 8">
    <name type="scientific">Tetraparma gracilis</name>
    <dbReference type="NCBI Taxonomy" id="2962635"/>
    <lineage>
        <taxon>Eukaryota</taxon>
        <taxon>Sar</taxon>
        <taxon>Stramenopiles</taxon>
        <taxon>Ochrophyta</taxon>
        <taxon>Bolidophyceae</taxon>
        <taxon>Parmales</taxon>
        <taxon>Triparmaceae</taxon>
        <taxon>Tetraparma</taxon>
    </lineage>
</organism>
<evidence type="ECO:0000313" key="7">
    <source>
        <dbReference type="EMBL" id="GMI28021.1"/>
    </source>
</evidence>
<dbReference type="InterPro" id="IPR016049">
    <property type="entry name" value="RNA_pol_Rpc34-like"/>
</dbReference>
<dbReference type="InterPro" id="IPR036388">
    <property type="entry name" value="WH-like_DNA-bd_sf"/>
</dbReference>
<keyword evidence="5" id="KW-0539">Nucleus</keyword>
<sequence length="337" mass="36813">MAKRDRTASSTSVGSDGPPAKATKSGAAAAEDDETDKKARKSQPADPIASKKREVMSLLRSKSSKAAGYLGSDDARLGTPTQVLLDAVNQLKQENKLTYMHRADKDGKQQLVYVLPKEDEPQDLNESEAFVLQVITKAGAHGVWTKDIRGQTGLPALTLTKCYKSLESKRLVKTVKSVAAKSKKLYMLYNLTPAKELTGGAWYTDQEFDHSFTSELRAVTLELVRHAKVPIGVGRILETLVGLKIAKCELGEADVAQLVTTLVLDGDVEETFSGDYDPSKPGEGETVKYKLASPPRSSAAGSFKFTYWDLLDKDFSFRRLKFGELGAISAHEPHHHS</sequence>
<accession>A0ABQ6MK63</accession>
<keyword evidence="3" id="KW-0240">DNA-directed RNA polymerase</keyword>
<dbReference type="Gene3D" id="1.10.10.10">
    <property type="entry name" value="Winged helix-like DNA-binding domain superfamily/Winged helix DNA-binding domain"/>
    <property type="match status" value="1"/>
</dbReference>
<comment type="caution">
    <text evidence="7">The sequence shown here is derived from an EMBL/GenBank/DDBJ whole genome shotgun (WGS) entry which is preliminary data.</text>
</comment>
<dbReference type="PANTHER" id="PTHR12780">
    <property type="entry name" value="RNA POLYMERASE III DNA DIRECTED , 39KD SUBUNIT-RELATED"/>
    <property type="match status" value="1"/>
</dbReference>
<dbReference type="InterPro" id="IPR007832">
    <property type="entry name" value="RNA_pol_Rpc34"/>
</dbReference>
<comment type="subcellular location">
    <subcellularLocation>
        <location evidence="1">Nucleus</location>
    </subcellularLocation>
</comment>
<name>A0ABQ6MK63_9STRA</name>
<feature type="region of interest" description="Disordered" evidence="6">
    <location>
        <begin position="1"/>
        <end position="54"/>
    </location>
</feature>
<dbReference type="Pfam" id="PF05158">
    <property type="entry name" value="RNA_pol_Rpc34"/>
    <property type="match status" value="1"/>
</dbReference>
<evidence type="ECO:0000256" key="3">
    <source>
        <dbReference type="ARBA" id="ARBA00022478"/>
    </source>
</evidence>
<gene>
    <name evidence="7" type="ORF">TeGR_g8812</name>
</gene>
<keyword evidence="4" id="KW-0804">Transcription</keyword>